<dbReference type="PATRIC" id="fig|47311.3.peg.365"/>
<dbReference type="STRING" id="47311.MBCUT_03310"/>
<organism evidence="3 4">
    <name type="scientific">Methanobrevibacter cuticularis</name>
    <dbReference type="NCBI Taxonomy" id="47311"/>
    <lineage>
        <taxon>Archaea</taxon>
        <taxon>Methanobacteriati</taxon>
        <taxon>Methanobacteriota</taxon>
        <taxon>Methanomada group</taxon>
        <taxon>Methanobacteria</taxon>
        <taxon>Methanobacteriales</taxon>
        <taxon>Methanobacteriaceae</taxon>
        <taxon>Methanobrevibacter</taxon>
    </lineage>
</organism>
<evidence type="ECO:0000256" key="2">
    <source>
        <dbReference type="HAMAP-Rule" id="MF_01074"/>
    </source>
</evidence>
<dbReference type="Gene3D" id="3.30.70.1380">
    <property type="entry name" value="Transcriptional regulatory protein pf0864 domain like"/>
    <property type="match status" value="1"/>
</dbReference>
<dbReference type="PANTHER" id="PTHR36566">
    <property type="entry name" value="NICKEL INSERTION PROTEIN-RELATED"/>
    <property type="match status" value="1"/>
</dbReference>
<dbReference type="AlphaFoldDB" id="A0A166F3R3"/>
<reference evidence="3 4" key="1">
    <citation type="submission" date="2016-04" db="EMBL/GenBank/DDBJ databases">
        <title>Genome sequence of Methanobrevibacter cuticularis DSM 11139.</title>
        <authorList>
            <person name="Poehlein A."/>
            <person name="Seedorf H."/>
            <person name="Daniel R."/>
        </authorList>
    </citation>
    <scope>NUCLEOTIDE SEQUENCE [LARGE SCALE GENOMIC DNA]</scope>
    <source>
        <strain evidence="3 4">DSM 11139</strain>
    </source>
</reference>
<keyword evidence="4" id="KW-1185">Reference proteome</keyword>
<evidence type="ECO:0000256" key="1">
    <source>
        <dbReference type="ARBA" id="ARBA00022596"/>
    </source>
</evidence>
<accession>A0A166F3R3</accession>
<name>A0A166F3R3_9EURY</name>
<dbReference type="Proteomes" id="UP000077275">
    <property type="component" value="Unassembled WGS sequence"/>
</dbReference>
<comment type="similarity">
    <text evidence="2">Belongs to the LarC family.</text>
</comment>
<keyword evidence="2" id="KW-0456">Lyase</keyword>
<dbReference type="PANTHER" id="PTHR36566:SF1">
    <property type="entry name" value="PYRIDINIUM-3,5-BISTHIOCARBOXYLIC ACID MONONUCLEOTIDE NICKEL INSERTION PROTEIN"/>
    <property type="match status" value="1"/>
</dbReference>
<keyword evidence="1 2" id="KW-0533">Nickel</keyword>
<sequence length="427" mass="47167">MVLIIDPQNAGIAGNMIAGAFVDLGVNEKEMKEVMETATADFGGVKVNIEKINKNGIQSTYLDVETVDGSDLNMINFNESSDSENKHFISYKNFLDNINNINKNENNSDLIDNQVINLSKNVFKRIASSESIIHGKSIEQIHFHEVGAADAVADVFGSVFGYYASGCDEKKVIGLPIALGGGTTSGSHGRIPIPSPATLEILKGVNCFGGPVNTELATPTGAALYMELCDEFKDFQPMIKTQKVAYGAGKKDLDFPNVLRMIQGYSVIDVQKIDVIETNIDHLNGETLGYLFDKLFEIGARDVSIIPTIMKKGRPGQIIKVITKPMDTEKILSTIFEETGTLGIRVYPQTHRGIAKREIISLDIDIQGMKKIRFKIGIMNNKIISSRPEYEDIRKIASTTNLPLNKIIEIANFEIKKHLENDYNNKF</sequence>
<dbReference type="OrthoDB" id="10691at2157"/>
<dbReference type="InterPro" id="IPR002822">
    <property type="entry name" value="Ni_insertion"/>
</dbReference>
<dbReference type="RefSeq" id="WP_067258057.1">
    <property type="nucleotide sequence ID" value="NZ_LWMW01000054.1"/>
</dbReference>
<gene>
    <name evidence="3" type="ORF">MBCUT_03310</name>
</gene>
<dbReference type="GO" id="GO:0016829">
    <property type="term" value="F:lyase activity"/>
    <property type="evidence" value="ECO:0007669"/>
    <property type="project" value="UniProtKB-UniRule"/>
</dbReference>
<dbReference type="GO" id="GO:0016151">
    <property type="term" value="F:nickel cation binding"/>
    <property type="evidence" value="ECO:0007669"/>
    <property type="project" value="UniProtKB-UniRule"/>
</dbReference>
<evidence type="ECO:0000313" key="3">
    <source>
        <dbReference type="EMBL" id="KZX17284.1"/>
    </source>
</evidence>
<evidence type="ECO:0000313" key="4">
    <source>
        <dbReference type="Proteomes" id="UP000077275"/>
    </source>
</evidence>
<protein>
    <recommendedName>
        <fullName evidence="2">Putative nickel insertion protein</fullName>
    </recommendedName>
</protein>
<dbReference type="HAMAP" id="MF_01074">
    <property type="entry name" value="LarC"/>
    <property type="match status" value="1"/>
</dbReference>
<comment type="caution">
    <text evidence="3">The sequence shown here is derived from an EMBL/GenBank/DDBJ whole genome shotgun (WGS) entry which is preliminary data.</text>
</comment>
<dbReference type="Gene3D" id="3.10.20.300">
    <property type="entry name" value="mk0293 like domain"/>
    <property type="match status" value="1"/>
</dbReference>
<dbReference type="EMBL" id="LWMW01000054">
    <property type="protein sequence ID" value="KZX17284.1"/>
    <property type="molecule type" value="Genomic_DNA"/>
</dbReference>
<proteinExistence type="inferred from homology"/>
<dbReference type="NCBIfam" id="TIGR00299">
    <property type="entry name" value="nickel pincer cofactor biosynthesis protein LarC"/>
    <property type="match status" value="1"/>
</dbReference>
<dbReference type="Pfam" id="PF01969">
    <property type="entry name" value="Ni_insertion"/>
    <property type="match status" value="1"/>
</dbReference>